<dbReference type="Proteomes" id="UP000262257">
    <property type="component" value="Unassembled WGS sequence"/>
</dbReference>
<feature type="chain" id="PRO_5017744655" description="Lipoprotein" evidence="1">
    <location>
        <begin position="20"/>
        <end position="796"/>
    </location>
</feature>
<evidence type="ECO:0008006" key="4">
    <source>
        <dbReference type="Google" id="ProtNLM"/>
    </source>
</evidence>
<evidence type="ECO:0000313" key="2">
    <source>
        <dbReference type="EMBL" id="HCM32229.1"/>
    </source>
</evidence>
<evidence type="ECO:0000256" key="1">
    <source>
        <dbReference type="SAM" id="SignalP"/>
    </source>
</evidence>
<gene>
    <name evidence="2" type="ORF">DIC32_12910</name>
</gene>
<sequence>MKLQYLTLCLLGLSLGACTQHVIKTSPDAAKSAGQRAIHGLNSMLETSSYDYRGQFLVKASALQDITKTQEEQKKSDRFDHTLQKQIDQFLKKQHISLTTQQKQQLYQAMYKDADRYRAASTASGRQFDVWALNLLSNIQFDYAGSVHYRQKLASLNLTATYKKPTLLVQAKIPMVVDFKDYKFYSNYFALMPYLVNQDSQSSFAYIDFSKYKSDINRVNLQELAEYIKQMNAVAYLLAEPQQIHSLALTAQDRQQGLVEKVRLDTTLEAISLQSSLFSQLNKGYLSHTVLGMPVQSKDNQIATDAAREKDDFSHKVELDILSSEIGGSAETEAYQSRVLLTQLVNEHLNQLQHPDMATDSAVETSCITDSHKNCRDAAQLTEDSGRLDTAKEQTYTAAEEEASGYLTKEECQALLQQPQQVAMGQLNACRNEYGLDVFQKNVKDKGTLYSLNEALLNLQKVFTPYEKRQLTTAEEFTGLWKNHQSDIQQAMRGLHRQTPLQVDVGLDQQGRVVQIKYGLQYTTQKYGVLDVKADMDILNYGNATKIDRAQLRNAKSIEEVSKGSMFENLIKGVGRSMGEDESSRTNTHNEMPDFEQQVHKLAEKTYARTHSYQQTYQTVFLMELAVQQPELLKNYSPQALQEISQVYAYRYQDVDQNTPDTQELAKIKILQEKHQLKESIQFDEVLGKSVDKMVSEVIAGAEDRQNWNKLATQYKQPQALFIQYYIQRFNEEYEVEPASRPFLKAAATVLARAYKDTTQNNLSVRSIQQLTLDQADYIDFDLYQETYQKLKQHVK</sequence>
<dbReference type="PROSITE" id="PS51257">
    <property type="entry name" value="PROKAR_LIPOPROTEIN"/>
    <property type="match status" value="1"/>
</dbReference>
<proteinExistence type="predicted"/>
<protein>
    <recommendedName>
        <fullName evidence="4">Lipoprotein</fullName>
    </recommendedName>
</protein>
<keyword evidence="1" id="KW-0732">Signal</keyword>
<name>A0A3D3G2H2_ACIRA</name>
<feature type="signal peptide" evidence="1">
    <location>
        <begin position="1"/>
        <end position="19"/>
    </location>
</feature>
<evidence type="ECO:0000313" key="3">
    <source>
        <dbReference type="Proteomes" id="UP000262257"/>
    </source>
</evidence>
<dbReference type="EMBL" id="DPXL01000160">
    <property type="protein sequence ID" value="HCM32229.1"/>
    <property type="molecule type" value="Genomic_DNA"/>
</dbReference>
<accession>A0A3D3G2H2</accession>
<reference evidence="2 3" key="1">
    <citation type="journal article" date="2018" name="Nat. Biotechnol.">
        <title>A standardized bacterial taxonomy based on genome phylogeny substantially revises the tree of life.</title>
        <authorList>
            <person name="Parks D.H."/>
            <person name="Chuvochina M."/>
            <person name="Waite D.W."/>
            <person name="Rinke C."/>
            <person name="Skarshewski A."/>
            <person name="Chaumeil P.A."/>
            <person name="Hugenholtz P."/>
        </authorList>
    </citation>
    <scope>NUCLEOTIDE SEQUENCE [LARGE SCALE GENOMIC DNA]</scope>
    <source>
        <strain evidence="2">UBA10045</strain>
    </source>
</reference>
<comment type="caution">
    <text evidence="2">The sequence shown here is derived from an EMBL/GenBank/DDBJ whole genome shotgun (WGS) entry which is preliminary data.</text>
</comment>
<dbReference type="AlphaFoldDB" id="A0A3D3G2H2"/>
<organism evidence="2 3">
    <name type="scientific">Acinetobacter radioresistens</name>
    <dbReference type="NCBI Taxonomy" id="40216"/>
    <lineage>
        <taxon>Bacteria</taxon>
        <taxon>Pseudomonadati</taxon>
        <taxon>Pseudomonadota</taxon>
        <taxon>Gammaproteobacteria</taxon>
        <taxon>Moraxellales</taxon>
        <taxon>Moraxellaceae</taxon>
        <taxon>Acinetobacter</taxon>
    </lineage>
</organism>